<keyword evidence="1" id="KW-0732">Signal</keyword>
<reference evidence="5" key="1">
    <citation type="submission" date="2011-03" db="EMBL/GenBank/DDBJ databases">
        <title>Draft genome sequence of Brevundimonas diminuta.</title>
        <authorList>
            <person name="Brown P.J.B."/>
            <person name="Buechlein A."/>
            <person name="Hemmerich C."/>
            <person name="Brun Y.V."/>
        </authorList>
    </citation>
    <scope>NUCLEOTIDE SEQUENCE [LARGE SCALE GENOMIC DNA]</scope>
    <source>
        <strain evidence="5">C19</strain>
    </source>
</reference>
<dbReference type="InterPro" id="IPR037461">
    <property type="entry name" value="CtCE2-like_dom"/>
</dbReference>
<organism evidence="4 5">
    <name type="scientific">Asticcacaulis biprosthecium C19</name>
    <dbReference type="NCBI Taxonomy" id="715226"/>
    <lineage>
        <taxon>Bacteria</taxon>
        <taxon>Pseudomonadati</taxon>
        <taxon>Pseudomonadota</taxon>
        <taxon>Alphaproteobacteria</taxon>
        <taxon>Caulobacterales</taxon>
        <taxon>Caulobacteraceae</taxon>
        <taxon>Asticcacaulis</taxon>
    </lineage>
</organism>
<proteinExistence type="predicted"/>
<keyword evidence="5" id="KW-1185">Reference proteome</keyword>
<dbReference type="Proteomes" id="UP000006512">
    <property type="component" value="Unassembled WGS sequence"/>
</dbReference>
<evidence type="ECO:0000256" key="1">
    <source>
        <dbReference type="SAM" id="SignalP"/>
    </source>
</evidence>
<dbReference type="CDD" id="cd01831">
    <property type="entry name" value="Endoglucanase_E_like"/>
    <property type="match status" value="1"/>
</dbReference>
<feature type="domain" description="Carbohydrate esterase 2 N-terminal" evidence="3">
    <location>
        <begin position="40"/>
        <end position="123"/>
    </location>
</feature>
<protein>
    <submittedName>
        <fullName evidence="4">Lipolytic enzyme, G-D-S-L</fullName>
    </submittedName>
</protein>
<evidence type="ECO:0000259" key="2">
    <source>
        <dbReference type="Pfam" id="PF13472"/>
    </source>
</evidence>
<dbReference type="InterPro" id="IPR036514">
    <property type="entry name" value="SGNH_hydro_sf"/>
</dbReference>
<accession>F4QNA7</accession>
<name>F4QNA7_9CAUL</name>
<feature type="chain" id="PRO_5003320985" evidence="1">
    <location>
        <begin position="18"/>
        <end position="355"/>
    </location>
</feature>
<feature type="signal peptide" evidence="1">
    <location>
        <begin position="1"/>
        <end position="17"/>
    </location>
</feature>
<dbReference type="SUPFAM" id="SSF52266">
    <property type="entry name" value="SGNH hydrolase"/>
    <property type="match status" value="1"/>
</dbReference>
<dbReference type="Gene3D" id="2.60.120.260">
    <property type="entry name" value="Galactose-binding domain-like"/>
    <property type="match status" value="1"/>
</dbReference>
<evidence type="ECO:0000313" key="5">
    <source>
        <dbReference type="Proteomes" id="UP000006512"/>
    </source>
</evidence>
<dbReference type="eggNOG" id="COG2755">
    <property type="taxonomic scope" value="Bacteria"/>
</dbReference>
<dbReference type="Gene3D" id="3.40.50.1110">
    <property type="entry name" value="SGNH hydrolase"/>
    <property type="match status" value="1"/>
</dbReference>
<evidence type="ECO:0000313" key="4">
    <source>
        <dbReference type="EMBL" id="EGF90815.1"/>
    </source>
</evidence>
<dbReference type="Pfam" id="PF17996">
    <property type="entry name" value="CE2_N"/>
    <property type="match status" value="1"/>
</dbReference>
<dbReference type="InterPro" id="IPR013830">
    <property type="entry name" value="SGNH_hydro"/>
</dbReference>
<feature type="domain" description="SGNH hydrolase-type esterase" evidence="2">
    <location>
        <begin position="139"/>
        <end position="295"/>
    </location>
</feature>
<dbReference type="GO" id="GO:0052689">
    <property type="term" value="F:carboxylic ester hydrolase activity"/>
    <property type="evidence" value="ECO:0007669"/>
    <property type="project" value="InterPro"/>
</dbReference>
<dbReference type="HOGENOM" id="CLU_042506_1_0_5"/>
<dbReference type="AlphaFoldDB" id="F4QNA7"/>
<gene>
    <name evidence="4" type="ORF">ABI_22260</name>
</gene>
<dbReference type="EMBL" id="GL883078">
    <property type="protein sequence ID" value="EGF90815.1"/>
    <property type="molecule type" value="Genomic_DNA"/>
</dbReference>
<dbReference type="RefSeq" id="WP_006272995.1">
    <property type="nucleotide sequence ID" value="NZ_GL883078.1"/>
</dbReference>
<dbReference type="InterPro" id="IPR040794">
    <property type="entry name" value="CE2_N"/>
</dbReference>
<dbReference type="InterPro" id="IPR052762">
    <property type="entry name" value="PCW_deacetylase/CE"/>
</dbReference>
<dbReference type="PANTHER" id="PTHR37834:SF2">
    <property type="entry name" value="ESTERASE, SGNH HYDROLASE-TYPE"/>
    <property type="match status" value="1"/>
</dbReference>
<sequence length="355" mass="38836">MLIAALMSLAMLSPVQQSIPQPTEPAVLLPMKVVGKVLPHAQGYSHQWPGVYFETQAKGPVISLAFQDDNSNFNVVVDGKPLLIVKKPGATQVNISLPEGSHTVRVEKRSETQYATGQFLGFVGWPGTPAAALTRQIEFVGDSLTVGYGNTSPYSDCTPEDIFETTDAQQGFGPIIAKHFTADYQINAFSGLGMVRNYGGFEHPKYRMPMLYPRALFDDPTPAPRDGWMPQVMVIGIGGNDFSTPVAAGEPWKDEAALQADYEKTYVRFVKNLRKTNPDAFLILTSPDERNGYTQGTTAVYEALKADGETKIARLTIPPTVSDGCNGHPNTRDDANIAKMFIAWLEAHPEVWQGK</sequence>
<dbReference type="STRING" id="715226.ABI_22260"/>
<evidence type="ECO:0000259" key="3">
    <source>
        <dbReference type="Pfam" id="PF17996"/>
    </source>
</evidence>
<dbReference type="PANTHER" id="PTHR37834">
    <property type="entry name" value="GDSL-LIKE LIPASE/ACYLHYDROLASE DOMAIN PROTEIN (AFU_ORTHOLOGUE AFUA_2G00620)"/>
    <property type="match status" value="1"/>
</dbReference>
<dbReference type="Pfam" id="PF13472">
    <property type="entry name" value="Lipase_GDSL_2"/>
    <property type="match status" value="1"/>
</dbReference>